<comment type="caution">
    <text evidence="2">The sequence shown here is derived from an EMBL/GenBank/DDBJ whole genome shotgun (WGS) entry which is preliminary data.</text>
</comment>
<evidence type="ECO:0000313" key="2">
    <source>
        <dbReference type="EMBL" id="CAL1538395.1"/>
    </source>
</evidence>
<gene>
    <name evidence="2" type="ORF">GSLYS_00012216001</name>
</gene>
<evidence type="ECO:0000313" key="3">
    <source>
        <dbReference type="Proteomes" id="UP001497497"/>
    </source>
</evidence>
<dbReference type="AlphaFoldDB" id="A0AAV2I180"/>
<proteinExistence type="predicted"/>
<feature type="region of interest" description="Disordered" evidence="1">
    <location>
        <begin position="1"/>
        <end position="29"/>
    </location>
</feature>
<feature type="compositionally biased region" description="Basic and acidic residues" evidence="1">
    <location>
        <begin position="69"/>
        <end position="84"/>
    </location>
</feature>
<name>A0AAV2I180_LYMST</name>
<feature type="region of interest" description="Disordered" evidence="1">
    <location>
        <begin position="52"/>
        <end position="108"/>
    </location>
</feature>
<reference evidence="2 3" key="1">
    <citation type="submission" date="2024-04" db="EMBL/GenBank/DDBJ databases">
        <authorList>
            <consortium name="Genoscope - CEA"/>
            <person name="William W."/>
        </authorList>
    </citation>
    <scope>NUCLEOTIDE SEQUENCE [LARGE SCALE GENOMIC DNA]</scope>
</reference>
<feature type="compositionally biased region" description="Low complexity" evidence="1">
    <location>
        <begin position="85"/>
        <end position="96"/>
    </location>
</feature>
<accession>A0AAV2I180</accession>
<protein>
    <submittedName>
        <fullName evidence="2">Uncharacterized protein</fullName>
    </submittedName>
</protein>
<dbReference type="Proteomes" id="UP001497497">
    <property type="component" value="Unassembled WGS sequence"/>
</dbReference>
<organism evidence="2 3">
    <name type="scientific">Lymnaea stagnalis</name>
    <name type="common">Great pond snail</name>
    <name type="synonym">Helix stagnalis</name>
    <dbReference type="NCBI Taxonomy" id="6523"/>
    <lineage>
        <taxon>Eukaryota</taxon>
        <taxon>Metazoa</taxon>
        <taxon>Spiralia</taxon>
        <taxon>Lophotrochozoa</taxon>
        <taxon>Mollusca</taxon>
        <taxon>Gastropoda</taxon>
        <taxon>Heterobranchia</taxon>
        <taxon>Euthyneura</taxon>
        <taxon>Panpulmonata</taxon>
        <taxon>Hygrophila</taxon>
        <taxon>Lymnaeoidea</taxon>
        <taxon>Lymnaeidae</taxon>
        <taxon>Lymnaea</taxon>
    </lineage>
</organism>
<sequence>MGCGSSKKSSTEVGQGDDSTKCGGDGPDRCKDPKHFYIDAFTEGGVNIYIFAGAQSQDDQQNGESTENVPEREDSVERVLREHPSAALASNTATSTHEGLVDSAETFT</sequence>
<evidence type="ECO:0000256" key="1">
    <source>
        <dbReference type="SAM" id="MobiDB-lite"/>
    </source>
</evidence>
<keyword evidence="3" id="KW-1185">Reference proteome</keyword>
<dbReference type="EMBL" id="CAXITT010000297">
    <property type="protein sequence ID" value="CAL1538395.1"/>
    <property type="molecule type" value="Genomic_DNA"/>
</dbReference>
<feature type="compositionally biased region" description="Polar residues" evidence="1">
    <location>
        <begin position="54"/>
        <end position="68"/>
    </location>
</feature>
<feature type="compositionally biased region" description="Polar residues" evidence="1">
    <location>
        <begin position="1"/>
        <end position="13"/>
    </location>
</feature>